<dbReference type="Gene3D" id="3.40.50.2300">
    <property type="match status" value="2"/>
</dbReference>
<dbReference type="InterPro" id="IPR028082">
    <property type="entry name" value="Peripla_BP_I"/>
</dbReference>
<protein>
    <submittedName>
        <fullName evidence="1">D-xylose-binding periplasmic protein</fullName>
    </submittedName>
</protein>
<gene>
    <name evidence="1" type="primary">xylF_2</name>
    <name evidence="1" type="ORF">NCTC12965_05269</name>
</gene>
<organism evidence="1">
    <name type="scientific">Serratia fonticola</name>
    <dbReference type="NCBI Taxonomy" id="47917"/>
    <lineage>
        <taxon>Bacteria</taxon>
        <taxon>Pseudomonadati</taxon>
        <taxon>Pseudomonadota</taxon>
        <taxon>Gammaproteobacteria</taxon>
        <taxon>Enterobacterales</taxon>
        <taxon>Yersiniaceae</taxon>
        <taxon>Serratia</taxon>
    </lineage>
</organism>
<proteinExistence type="predicted"/>
<reference evidence="1" key="1">
    <citation type="submission" date="2019-05" db="EMBL/GenBank/DDBJ databases">
        <authorList>
            <consortium name="Pathogen Informatics"/>
        </authorList>
    </citation>
    <scope>NUCLEOTIDE SEQUENCE [LARGE SCALE GENOMIC DNA]</scope>
    <source>
        <strain evidence="1">NCTC12965</strain>
    </source>
</reference>
<dbReference type="AlphaFoldDB" id="A0A4U9VFE6"/>
<evidence type="ECO:0000313" key="1">
    <source>
        <dbReference type="EMBL" id="VTR45670.1"/>
    </source>
</evidence>
<name>A0A4U9VFE6_SERFO</name>
<sequence>MLPPVEPFRHSLRKGWRARWRSLARTPSLAAAVKRIVAGTQTMTVYKPISKLADEAADIAVQLAKGNNPSPTPN</sequence>
<dbReference type="EMBL" id="CABEEZ010000114">
    <property type="protein sequence ID" value="VTR45670.1"/>
    <property type="molecule type" value="Genomic_DNA"/>
</dbReference>
<accession>A0A4U9VFE6</accession>
<dbReference type="SUPFAM" id="SSF53822">
    <property type="entry name" value="Periplasmic binding protein-like I"/>
    <property type="match status" value="1"/>
</dbReference>